<comment type="subcellular location">
    <subcellularLocation>
        <location evidence="2 7">Cytoplasmic vesicle membrane</location>
        <topology evidence="2 7">Peripheral membrane protein</topology>
        <orientation evidence="2 7">Cytoplasmic side</orientation>
    </subcellularLocation>
    <subcellularLocation>
        <location evidence="7">Membrane</location>
        <location evidence="7">Coated pit</location>
        <topology evidence="7">Peripheral membrane protein</topology>
        <orientation evidence="7">Cytoplasmic side</orientation>
    </subcellularLocation>
    <text evidence="7">Cytoplasmic face of coated pits and vesicles.</text>
</comment>
<comment type="caution">
    <text evidence="10">The sequence shown here is derived from an EMBL/GenBank/DDBJ whole genome shotgun (WGS) entry which is preliminary data.</text>
</comment>
<feature type="coiled-coil region" evidence="8">
    <location>
        <begin position="140"/>
        <end position="171"/>
    </location>
</feature>
<evidence type="ECO:0000256" key="7">
    <source>
        <dbReference type="RuleBase" id="RU363137"/>
    </source>
</evidence>
<feature type="compositionally biased region" description="Polar residues" evidence="9">
    <location>
        <begin position="95"/>
        <end position="109"/>
    </location>
</feature>
<dbReference type="OrthoDB" id="69842at2759"/>
<dbReference type="GO" id="GO:0072583">
    <property type="term" value="P:clathrin-dependent endocytosis"/>
    <property type="evidence" value="ECO:0007669"/>
    <property type="project" value="TreeGrafter"/>
</dbReference>
<evidence type="ECO:0000256" key="9">
    <source>
        <dbReference type="SAM" id="MobiDB-lite"/>
    </source>
</evidence>
<feature type="region of interest" description="Disordered" evidence="9">
    <location>
        <begin position="1"/>
        <end position="26"/>
    </location>
</feature>
<evidence type="ECO:0000256" key="3">
    <source>
        <dbReference type="ARBA" id="ARBA00005263"/>
    </source>
</evidence>
<name>A0A835V8L4_VANPL</name>
<organism evidence="10 11">
    <name type="scientific">Vanilla planifolia</name>
    <name type="common">Vanilla</name>
    <dbReference type="NCBI Taxonomy" id="51239"/>
    <lineage>
        <taxon>Eukaryota</taxon>
        <taxon>Viridiplantae</taxon>
        <taxon>Streptophyta</taxon>
        <taxon>Embryophyta</taxon>
        <taxon>Tracheophyta</taxon>
        <taxon>Spermatophyta</taxon>
        <taxon>Magnoliopsida</taxon>
        <taxon>Liliopsida</taxon>
        <taxon>Asparagales</taxon>
        <taxon>Orchidaceae</taxon>
        <taxon>Vanilloideae</taxon>
        <taxon>Vanilleae</taxon>
        <taxon>Vanilla</taxon>
    </lineage>
</organism>
<comment type="similarity">
    <text evidence="3 7">Belongs to the clathrin light chain family.</text>
</comment>
<dbReference type="Pfam" id="PF01086">
    <property type="entry name" value="Clathrin_lg_ch"/>
    <property type="match status" value="1"/>
</dbReference>
<reference evidence="10 11" key="1">
    <citation type="journal article" date="2020" name="Nat. Food">
        <title>A phased Vanilla planifolia genome enables genetic improvement of flavour and production.</title>
        <authorList>
            <person name="Hasing T."/>
            <person name="Tang H."/>
            <person name="Brym M."/>
            <person name="Khazi F."/>
            <person name="Huang T."/>
            <person name="Chambers A.H."/>
        </authorList>
    </citation>
    <scope>NUCLEOTIDE SEQUENCE [LARGE SCALE GENOMIC DNA]</scope>
    <source>
        <tissue evidence="10">Leaf</tissue>
    </source>
</reference>
<evidence type="ECO:0000256" key="1">
    <source>
        <dbReference type="ARBA" id="ARBA00003913"/>
    </source>
</evidence>
<feature type="compositionally biased region" description="Basic and acidic residues" evidence="9">
    <location>
        <begin position="228"/>
        <end position="240"/>
    </location>
</feature>
<accession>A0A835V8L4</accession>
<dbReference type="GO" id="GO:0030132">
    <property type="term" value="C:clathrin coat of coated pit"/>
    <property type="evidence" value="ECO:0007669"/>
    <property type="project" value="InterPro"/>
</dbReference>
<keyword evidence="5 7" id="KW-0168">Coated pit</keyword>
<feature type="compositionally biased region" description="Basic and acidic residues" evidence="9">
    <location>
        <begin position="282"/>
        <end position="300"/>
    </location>
</feature>
<dbReference type="EMBL" id="JADCNL010000003">
    <property type="protein sequence ID" value="KAG0488528.1"/>
    <property type="molecule type" value="Genomic_DNA"/>
</dbReference>
<dbReference type="AlphaFoldDB" id="A0A835V8L4"/>
<dbReference type="GO" id="GO:0005198">
    <property type="term" value="F:structural molecule activity"/>
    <property type="evidence" value="ECO:0007669"/>
    <property type="project" value="InterPro"/>
</dbReference>
<sequence length="346" mass="38417">MSSSFDAFSNDGEEASRVASHSFDDDGYIGYDSYPNFAAEEEPKEPNGVADYIHGGSFGDTEKISVGHHEGDLGVIDSASSEPYGFNSDPHLEYSSPTSPFSMPGTNGQAYGAEDNVRVFVSDGPILPEPEAMREEGFLLREWRRQNAAHLEEKEKREKETRNQIIAEAEEFKRAFYEKRQLNRESNMATNREKEKLFLANQAKFHAEADKQWWKAIADLIPNEVPNIEKRGKKEQEKKPSIVVIQGPKPGKPTDLARMRQLLVKLKHTPPPHMMKPPPKAPAKDPAKNVDANEKKDSNKKGVTPTKGAKAADVSTVASPKKEAPQAEAVAEETEVVLEQESTSTQ</sequence>
<proteinExistence type="inferred from homology"/>
<keyword evidence="8" id="KW-0175">Coiled coil</keyword>
<comment type="function">
    <text evidence="1 7">Clathrin is the major protein of the polyhedral coat of coated pits and vesicles.</text>
</comment>
<dbReference type="GO" id="GO:0006886">
    <property type="term" value="P:intracellular protein transport"/>
    <property type="evidence" value="ECO:0007669"/>
    <property type="project" value="InterPro"/>
</dbReference>
<feature type="region of interest" description="Disordered" evidence="9">
    <location>
        <begin position="267"/>
        <end position="346"/>
    </location>
</feature>
<dbReference type="InterPro" id="IPR000996">
    <property type="entry name" value="Clathrin_L-chain"/>
</dbReference>
<feature type="region of interest" description="Disordered" evidence="9">
    <location>
        <begin position="73"/>
        <end position="109"/>
    </location>
</feature>
<keyword evidence="4 7" id="KW-0472">Membrane</keyword>
<keyword evidence="6 7" id="KW-0968">Cytoplasmic vesicle</keyword>
<evidence type="ECO:0000256" key="6">
    <source>
        <dbReference type="ARBA" id="ARBA00023329"/>
    </source>
</evidence>
<gene>
    <name evidence="10" type="ORF">HPP92_007339</name>
</gene>
<dbReference type="GO" id="GO:0032050">
    <property type="term" value="F:clathrin heavy chain binding"/>
    <property type="evidence" value="ECO:0007669"/>
    <property type="project" value="TreeGrafter"/>
</dbReference>
<feature type="region of interest" description="Disordered" evidence="9">
    <location>
        <begin position="228"/>
        <end position="255"/>
    </location>
</feature>
<evidence type="ECO:0000256" key="5">
    <source>
        <dbReference type="ARBA" id="ARBA00023176"/>
    </source>
</evidence>
<evidence type="ECO:0000313" key="11">
    <source>
        <dbReference type="Proteomes" id="UP000636800"/>
    </source>
</evidence>
<keyword evidence="11" id="KW-1185">Reference proteome</keyword>
<dbReference type="Proteomes" id="UP000636800">
    <property type="component" value="Chromosome 3"/>
</dbReference>
<feature type="compositionally biased region" description="Pro residues" evidence="9">
    <location>
        <begin position="271"/>
        <end position="281"/>
    </location>
</feature>
<dbReference type="PANTHER" id="PTHR10639">
    <property type="entry name" value="CLATHRIN LIGHT CHAIN"/>
    <property type="match status" value="1"/>
</dbReference>
<dbReference type="GO" id="GO:0030130">
    <property type="term" value="C:clathrin coat of trans-Golgi network vesicle"/>
    <property type="evidence" value="ECO:0007669"/>
    <property type="project" value="InterPro"/>
</dbReference>
<dbReference type="PANTHER" id="PTHR10639:SF7">
    <property type="entry name" value="CLATHRIN LIGHT CHAIN"/>
    <property type="match status" value="1"/>
</dbReference>
<evidence type="ECO:0000256" key="4">
    <source>
        <dbReference type="ARBA" id="ARBA00023136"/>
    </source>
</evidence>
<protein>
    <recommendedName>
        <fullName evidence="7">Clathrin light chain</fullName>
    </recommendedName>
</protein>
<evidence type="ECO:0000256" key="2">
    <source>
        <dbReference type="ARBA" id="ARBA00004180"/>
    </source>
</evidence>
<evidence type="ECO:0000313" key="10">
    <source>
        <dbReference type="EMBL" id="KAG0488528.1"/>
    </source>
</evidence>
<evidence type="ECO:0000256" key="8">
    <source>
        <dbReference type="SAM" id="Coils"/>
    </source>
</evidence>